<dbReference type="RefSeq" id="WP_101571139.1">
    <property type="nucleotide sequence ID" value="NZ_JACOOK010000001.1"/>
</dbReference>
<accession>A0ABR7CKA0</accession>
<evidence type="ECO:0000259" key="2">
    <source>
        <dbReference type="Pfam" id="PF13004"/>
    </source>
</evidence>
<dbReference type="CDD" id="cd14948">
    <property type="entry name" value="BACON"/>
    <property type="match status" value="2"/>
</dbReference>
<dbReference type="Pfam" id="PF13004">
    <property type="entry name" value="BACON"/>
    <property type="match status" value="2"/>
</dbReference>
<feature type="domain" description="BACON" evidence="2">
    <location>
        <begin position="248"/>
        <end position="303"/>
    </location>
</feature>
<gene>
    <name evidence="3" type="ORF">H8S08_02050</name>
</gene>
<feature type="domain" description="BACON" evidence="2">
    <location>
        <begin position="69"/>
        <end position="113"/>
    </location>
</feature>
<keyword evidence="4" id="KW-1185">Reference proteome</keyword>
<dbReference type="Gene3D" id="2.60.40.10">
    <property type="entry name" value="Immunoglobulins"/>
    <property type="match status" value="2"/>
</dbReference>
<dbReference type="InterPro" id="IPR036278">
    <property type="entry name" value="Sialidase_sf"/>
</dbReference>
<proteinExistence type="predicted"/>
<keyword evidence="1" id="KW-0732">Signal</keyword>
<sequence length="731" mass="79657">MKKLLYAALFVLGATAFWQCDDPEWESAAIGTWGAPEVSFPIAGGSTAVKFTATKGWSISIDYPEGAIQKDWCTVSPMSGGAGDNEITITAAQNETFEDRTVDVVVHSGSASKVYKVTMPAKNELAAEVHEFKDLSYEEQIIEVPLVSNVEYKVNISAEAQEWISQVESKAEPVKDTLYFKIETYRTGLLPRETSITLTNTALGAYEQIDISQNPGPTLVVDPALSEIDGKKQEVTVSLVSSAAWKLTQEEATAWCKLTGTGPEGEKGEYELVFSVEEALTKARTAVFTLTADTMVRTITIQQTELGVENGAFIYKGDAATYSNPSVFEKSGNLIGLYTYPYKLSASQAELWAANSGVTGGEFRKGTLYVHFVLDLPASNMKQSIRGEGWGSTSKMVFKLYRWDTDYNTTLAGDPIITNTIPYTEGKHYDMLPSGKTVAPGEYMLSLEATDIDINNPQYWSWGKANEEFVKGAWCGKEEMTANFPEFYCVYDTKVNGSGQVACKTSTDLGKTWKDQADESFAALSKKWLGDYTVASNFNITTFDGYYYVTFDKAGDKGICVTRCKIAGGDWESWNGSGWSADGKATVWTSSTPVSLVGKDGAVYAYYMDGDNVVSVKYAGGDNWPASGQQSVGYAFTEDAPAEIDVKYHAGSSEYVATYVTADREIGTLTSTDGVRFTVADPLPVDSYYLWAGASGVRYAVDAATGTVKAKSYISYKRGEGTKGLYAFPEK</sequence>
<dbReference type="Proteomes" id="UP000636891">
    <property type="component" value="Unassembled WGS sequence"/>
</dbReference>
<evidence type="ECO:0000313" key="3">
    <source>
        <dbReference type="EMBL" id="MBC5615805.1"/>
    </source>
</evidence>
<evidence type="ECO:0000256" key="1">
    <source>
        <dbReference type="SAM" id="SignalP"/>
    </source>
</evidence>
<organism evidence="3 4">
    <name type="scientific">Alistipes hominis</name>
    <dbReference type="NCBI Taxonomy" id="2763015"/>
    <lineage>
        <taxon>Bacteria</taxon>
        <taxon>Pseudomonadati</taxon>
        <taxon>Bacteroidota</taxon>
        <taxon>Bacteroidia</taxon>
        <taxon>Bacteroidales</taxon>
        <taxon>Rikenellaceae</taxon>
        <taxon>Alistipes</taxon>
    </lineage>
</organism>
<evidence type="ECO:0000313" key="4">
    <source>
        <dbReference type="Proteomes" id="UP000636891"/>
    </source>
</evidence>
<comment type="caution">
    <text evidence="3">The sequence shown here is derived from an EMBL/GenBank/DDBJ whole genome shotgun (WGS) entry which is preliminary data.</text>
</comment>
<reference evidence="3 4" key="1">
    <citation type="submission" date="2020-08" db="EMBL/GenBank/DDBJ databases">
        <title>Genome public.</title>
        <authorList>
            <person name="Liu C."/>
            <person name="Sun Q."/>
        </authorList>
    </citation>
    <scope>NUCLEOTIDE SEQUENCE [LARGE SCALE GENOMIC DNA]</scope>
    <source>
        <strain evidence="3 4">New-7</strain>
    </source>
</reference>
<dbReference type="InterPro" id="IPR013783">
    <property type="entry name" value="Ig-like_fold"/>
</dbReference>
<feature type="signal peptide" evidence="1">
    <location>
        <begin position="1"/>
        <end position="20"/>
    </location>
</feature>
<dbReference type="SUPFAM" id="SSF50939">
    <property type="entry name" value="Sialidases"/>
    <property type="match status" value="1"/>
</dbReference>
<feature type="chain" id="PRO_5046422323" evidence="1">
    <location>
        <begin position="21"/>
        <end position="731"/>
    </location>
</feature>
<name>A0ABR7CKA0_9BACT</name>
<dbReference type="EMBL" id="JACOOK010000001">
    <property type="protein sequence ID" value="MBC5615805.1"/>
    <property type="molecule type" value="Genomic_DNA"/>
</dbReference>
<protein>
    <submittedName>
        <fullName evidence="3">BACON domain-containing protein</fullName>
    </submittedName>
</protein>
<dbReference type="InterPro" id="IPR024361">
    <property type="entry name" value="BACON"/>
</dbReference>